<feature type="compositionally biased region" description="Polar residues" evidence="1">
    <location>
        <begin position="37"/>
        <end position="55"/>
    </location>
</feature>
<keyword evidence="3" id="KW-1185">Reference proteome</keyword>
<name>A0A7U7G9W1_9GAMM</name>
<organism evidence="2 3">
    <name type="scientific">Candidatus Contendobacter odensis Run_B_J11</name>
    <dbReference type="NCBI Taxonomy" id="1400861"/>
    <lineage>
        <taxon>Bacteria</taxon>
        <taxon>Pseudomonadati</taxon>
        <taxon>Pseudomonadota</taxon>
        <taxon>Gammaproteobacteria</taxon>
        <taxon>Candidatus Competibacteraceae</taxon>
        <taxon>Candidatus Contendibacter</taxon>
    </lineage>
</organism>
<accession>A0A7U7G9W1</accession>
<protein>
    <submittedName>
        <fullName evidence="2">Uncharacterized protein</fullName>
    </submittedName>
</protein>
<comment type="caution">
    <text evidence="2">The sequence shown here is derived from an EMBL/GenBank/DDBJ whole genome shotgun (WGS) entry which is preliminary data.</text>
</comment>
<reference evidence="2 3" key="1">
    <citation type="journal article" date="2014" name="ISME J.">
        <title>Candidatus Competibacter-lineage genomes retrieved from metagenomes reveal functional metabolic diversity.</title>
        <authorList>
            <person name="McIlroy S.J."/>
            <person name="Albertsen M."/>
            <person name="Andresen E.K."/>
            <person name="Saunders A.M."/>
            <person name="Kristiansen R."/>
            <person name="Stokholm-Bjerregaard M."/>
            <person name="Nielsen K.L."/>
            <person name="Nielsen P.H."/>
        </authorList>
    </citation>
    <scope>NUCLEOTIDE SEQUENCE [LARGE SCALE GENOMIC DNA]</scope>
    <source>
        <strain evidence="2 3">Run_B_J11</strain>
    </source>
</reference>
<sequence>MIDNILFLNRIYTPAIPKEPLFLLESLPVTRDDPSQIARTASASQPPVASSLKSG</sequence>
<proteinExistence type="predicted"/>
<dbReference type="AlphaFoldDB" id="A0A7U7G9W1"/>
<evidence type="ECO:0000313" key="2">
    <source>
        <dbReference type="EMBL" id="CDH43866.1"/>
    </source>
</evidence>
<gene>
    <name evidence="2" type="ORF">BN874_1380001</name>
</gene>
<evidence type="ECO:0000313" key="3">
    <source>
        <dbReference type="Proteomes" id="UP000019184"/>
    </source>
</evidence>
<dbReference type="EMBL" id="CBTK010000044">
    <property type="protein sequence ID" value="CDH43866.1"/>
    <property type="molecule type" value="Genomic_DNA"/>
</dbReference>
<dbReference type="Proteomes" id="UP000019184">
    <property type="component" value="Unassembled WGS sequence"/>
</dbReference>
<evidence type="ECO:0000256" key="1">
    <source>
        <dbReference type="SAM" id="MobiDB-lite"/>
    </source>
</evidence>
<feature type="region of interest" description="Disordered" evidence="1">
    <location>
        <begin position="35"/>
        <end position="55"/>
    </location>
</feature>